<organism evidence="1 2">
    <name type="scientific">Ramazzottius varieornatus</name>
    <name type="common">Water bear</name>
    <name type="synonym">Tardigrade</name>
    <dbReference type="NCBI Taxonomy" id="947166"/>
    <lineage>
        <taxon>Eukaryota</taxon>
        <taxon>Metazoa</taxon>
        <taxon>Ecdysozoa</taxon>
        <taxon>Tardigrada</taxon>
        <taxon>Eutardigrada</taxon>
        <taxon>Parachela</taxon>
        <taxon>Hypsibioidea</taxon>
        <taxon>Ramazzottiidae</taxon>
        <taxon>Ramazzottius</taxon>
    </lineage>
</organism>
<keyword evidence="2" id="KW-1185">Reference proteome</keyword>
<dbReference type="EMBL" id="BDGG01000001">
    <property type="protein sequence ID" value="GAU90201.1"/>
    <property type="molecule type" value="Genomic_DNA"/>
</dbReference>
<dbReference type="Proteomes" id="UP000186922">
    <property type="component" value="Unassembled WGS sequence"/>
</dbReference>
<evidence type="ECO:0000313" key="1">
    <source>
        <dbReference type="EMBL" id="GAU90201.1"/>
    </source>
</evidence>
<name>A0A1D1UL92_RAMVA</name>
<reference evidence="1 2" key="1">
    <citation type="journal article" date="2016" name="Nat. Commun.">
        <title>Extremotolerant tardigrade genome and improved radiotolerance of human cultured cells by tardigrade-unique protein.</title>
        <authorList>
            <person name="Hashimoto T."/>
            <person name="Horikawa D.D."/>
            <person name="Saito Y."/>
            <person name="Kuwahara H."/>
            <person name="Kozuka-Hata H."/>
            <person name="Shin-I T."/>
            <person name="Minakuchi Y."/>
            <person name="Ohishi K."/>
            <person name="Motoyama A."/>
            <person name="Aizu T."/>
            <person name="Enomoto A."/>
            <person name="Kondo K."/>
            <person name="Tanaka S."/>
            <person name="Hara Y."/>
            <person name="Koshikawa S."/>
            <person name="Sagara H."/>
            <person name="Miura T."/>
            <person name="Yokobori S."/>
            <person name="Miyagawa K."/>
            <person name="Suzuki Y."/>
            <person name="Kubo T."/>
            <person name="Oyama M."/>
            <person name="Kohara Y."/>
            <person name="Fujiyama A."/>
            <person name="Arakawa K."/>
            <person name="Katayama T."/>
            <person name="Toyoda A."/>
            <person name="Kunieda T."/>
        </authorList>
    </citation>
    <scope>NUCLEOTIDE SEQUENCE [LARGE SCALE GENOMIC DNA]</scope>
    <source>
        <strain evidence="1 2">YOKOZUNA-1</strain>
    </source>
</reference>
<gene>
    <name evidence="1" type="primary">RvY_02652-1</name>
    <name evidence="1" type="synonym">RvY_02652.1</name>
    <name evidence="1" type="ORF">RvY_02652</name>
</gene>
<evidence type="ECO:0000313" key="2">
    <source>
        <dbReference type="Proteomes" id="UP000186922"/>
    </source>
</evidence>
<sequence length="40" mass="4627">MAVQQSVLSERDIVGQLYQTMPVDTRSQQDLRAIDTDRMM</sequence>
<accession>A0A1D1UL92</accession>
<protein>
    <submittedName>
        <fullName evidence="1">Uncharacterized protein</fullName>
    </submittedName>
</protein>
<proteinExistence type="predicted"/>
<dbReference type="AlphaFoldDB" id="A0A1D1UL92"/>
<comment type="caution">
    <text evidence="1">The sequence shown here is derived from an EMBL/GenBank/DDBJ whole genome shotgun (WGS) entry which is preliminary data.</text>
</comment>